<evidence type="ECO:0000313" key="3">
    <source>
        <dbReference type="Proteomes" id="UP000183945"/>
    </source>
</evidence>
<name>A0A1M5M068_SALEC</name>
<proteinExistence type="predicted"/>
<reference evidence="3" key="1">
    <citation type="submission" date="2016-11" db="EMBL/GenBank/DDBJ databases">
        <authorList>
            <person name="Varghese N."/>
            <person name="Submissions S."/>
        </authorList>
    </citation>
    <scope>NUCLEOTIDE SEQUENCE [LARGE SCALE GENOMIC DNA]</scope>
    <source>
        <strain evidence="3">DSM 24579</strain>
    </source>
</reference>
<keyword evidence="1" id="KW-0812">Transmembrane</keyword>
<accession>A0A1M5M068</accession>
<dbReference type="OrthoDB" id="1200238at2"/>
<dbReference type="RefSeq" id="WP_072881810.1">
    <property type="nucleotide sequence ID" value="NZ_FQVT01000023.1"/>
</dbReference>
<dbReference type="EMBL" id="FQVT01000023">
    <property type="protein sequence ID" value="SHG70073.1"/>
    <property type="molecule type" value="Genomic_DNA"/>
</dbReference>
<feature type="transmembrane region" description="Helical" evidence="1">
    <location>
        <begin position="61"/>
        <end position="82"/>
    </location>
</feature>
<protein>
    <submittedName>
        <fullName evidence="2">Uncharacterized protein</fullName>
    </submittedName>
</protein>
<organism evidence="2 3">
    <name type="scientific">Salegentibacter echinorum</name>
    <dbReference type="NCBI Taxonomy" id="1073325"/>
    <lineage>
        <taxon>Bacteria</taxon>
        <taxon>Pseudomonadati</taxon>
        <taxon>Bacteroidota</taxon>
        <taxon>Flavobacteriia</taxon>
        <taxon>Flavobacteriales</taxon>
        <taxon>Flavobacteriaceae</taxon>
        <taxon>Salegentibacter</taxon>
    </lineage>
</organism>
<sequence>MTKIKSFQEIQGFLSVGYIYLIVMGILNETLYYNQIGIEFLNYSSILDVLISPISRLTSSISRLVIFIVIIFFAFKLPNILAKNKDKKWFKKILKFEPELTKNEIKHSLLKTFMFIVSLGLFGFYVGSGLGNGYRMSEKIEKGEIEFNDQIKFINGDESNVEIVGTNSTYMFYLEKDKKTVQITPISGIIQSIVKNK</sequence>
<evidence type="ECO:0000256" key="1">
    <source>
        <dbReference type="SAM" id="Phobius"/>
    </source>
</evidence>
<keyword evidence="3" id="KW-1185">Reference proteome</keyword>
<evidence type="ECO:0000313" key="2">
    <source>
        <dbReference type="EMBL" id="SHG70073.1"/>
    </source>
</evidence>
<keyword evidence="1" id="KW-1133">Transmembrane helix</keyword>
<feature type="transmembrane region" description="Helical" evidence="1">
    <location>
        <begin position="109"/>
        <end position="127"/>
    </location>
</feature>
<feature type="transmembrane region" description="Helical" evidence="1">
    <location>
        <begin position="12"/>
        <end position="33"/>
    </location>
</feature>
<dbReference type="AlphaFoldDB" id="A0A1M5M068"/>
<gene>
    <name evidence="2" type="ORF">SAMN05444483_12314</name>
</gene>
<keyword evidence="1" id="KW-0472">Membrane</keyword>
<dbReference type="Proteomes" id="UP000183945">
    <property type="component" value="Unassembled WGS sequence"/>
</dbReference>
<dbReference type="STRING" id="1073325.SAMN05444483_12314"/>